<dbReference type="Proteomes" id="UP000011715">
    <property type="component" value="Unassembled WGS sequence"/>
</dbReference>
<reference evidence="3" key="2">
    <citation type="submission" date="2010-05" db="EMBL/GenBank/DDBJ databases">
        <title>The genome sequence of Magnaporthe poae strain ATCC 64411.</title>
        <authorList>
            <person name="Ma L.-J."/>
            <person name="Dead R."/>
            <person name="Young S."/>
            <person name="Zeng Q."/>
            <person name="Koehrsen M."/>
            <person name="Alvarado L."/>
            <person name="Berlin A."/>
            <person name="Chapman S.B."/>
            <person name="Chen Z."/>
            <person name="Freedman E."/>
            <person name="Gellesch M."/>
            <person name="Goldberg J."/>
            <person name="Griggs A."/>
            <person name="Gujja S."/>
            <person name="Heilman E.R."/>
            <person name="Heiman D."/>
            <person name="Hepburn T."/>
            <person name="Howarth C."/>
            <person name="Jen D."/>
            <person name="Larson L."/>
            <person name="Mehta T."/>
            <person name="Neiman D."/>
            <person name="Pearson M."/>
            <person name="Roberts A."/>
            <person name="Saif S."/>
            <person name="Shea T."/>
            <person name="Shenoy N."/>
            <person name="Sisk P."/>
            <person name="Stolte C."/>
            <person name="Sykes S."/>
            <person name="Walk T."/>
            <person name="White J."/>
            <person name="Yandava C."/>
            <person name="Haas B."/>
            <person name="Nusbaum C."/>
            <person name="Birren B."/>
        </authorList>
    </citation>
    <scope>NUCLEOTIDE SEQUENCE [LARGE SCALE GENOMIC DNA]</scope>
    <source>
        <strain evidence="3">ATCC 64411 / 73-15</strain>
    </source>
</reference>
<accession>A0A0C4EBW8</accession>
<reference evidence="1" key="3">
    <citation type="submission" date="2011-03" db="EMBL/GenBank/DDBJ databases">
        <title>Annotation of Magnaporthe poae ATCC 64411.</title>
        <authorList>
            <person name="Ma L.-J."/>
            <person name="Dead R."/>
            <person name="Young S.K."/>
            <person name="Zeng Q."/>
            <person name="Gargeya S."/>
            <person name="Fitzgerald M."/>
            <person name="Haas B."/>
            <person name="Abouelleil A."/>
            <person name="Alvarado L."/>
            <person name="Arachchi H.M."/>
            <person name="Berlin A."/>
            <person name="Brown A."/>
            <person name="Chapman S.B."/>
            <person name="Chen Z."/>
            <person name="Dunbar C."/>
            <person name="Freedman E."/>
            <person name="Gearin G."/>
            <person name="Gellesch M."/>
            <person name="Goldberg J."/>
            <person name="Griggs A."/>
            <person name="Gujja S."/>
            <person name="Heiman D."/>
            <person name="Howarth C."/>
            <person name="Larson L."/>
            <person name="Lui A."/>
            <person name="MacDonald P.J.P."/>
            <person name="Mehta T."/>
            <person name="Montmayeur A."/>
            <person name="Murphy C."/>
            <person name="Neiman D."/>
            <person name="Pearson M."/>
            <person name="Priest M."/>
            <person name="Roberts A."/>
            <person name="Saif S."/>
            <person name="Shea T."/>
            <person name="Shenoy N."/>
            <person name="Sisk P."/>
            <person name="Stolte C."/>
            <person name="Sykes S."/>
            <person name="Yandava C."/>
            <person name="Wortman J."/>
            <person name="Nusbaum C."/>
            <person name="Birren B."/>
        </authorList>
    </citation>
    <scope>NUCLEOTIDE SEQUENCE</scope>
    <source>
        <strain evidence="1">ATCC 64411</strain>
    </source>
</reference>
<dbReference type="Pfam" id="PF13483">
    <property type="entry name" value="Lactamase_B_3"/>
    <property type="match status" value="1"/>
</dbReference>
<sequence>MATIEWFGATTYRLKANGLTIFLDTWLDRPSVLPKYLSPDDVDEADYILISHAHFDQ</sequence>
<dbReference type="EMBL" id="GL876977">
    <property type="protein sequence ID" value="KLU91662.1"/>
    <property type="molecule type" value="Genomic_DNA"/>
</dbReference>
<proteinExistence type="predicted"/>
<dbReference type="SUPFAM" id="SSF56281">
    <property type="entry name" value="Metallo-hydrolase/oxidoreductase"/>
    <property type="match status" value="1"/>
</dbReference>
<dbReference type="InterPro" id="IPR036866">
    <property type="entry name" value="RibonucZ/Hydroxyglut_hydro"/>
</dbReference>
<dbReference type="AlphaFoldDB" id="A0A0C4EBW8"/>
<organism evidence="2 3">
    <name type="scientific">Magnaporthiopsis poae (strain ATCC 64411 / 73-15)</name>
    <name type="common">Kentucky bluegrass fungus</name>
    <name type="synonym">Magnaporthe poae</name>
    <dbReference type="NCBI Taxonomy" id="644358"/>
    <lineage>
        <taxon>Eukaryota</taxon>
        <taxon>Fungi</taxon>
        <taxon>Dikarya</taxon>
        <taxon>Ascomycota</taxon>
        <taxon>Pezizomycotina</taxon>
        <taxon>Sordariomycetes</taxon>
        <taxon>Sordariomycetidae</taxon>
        <taxon>Magnaporthales</taxon>
        <taxon>Magnaporthaceae</taxon>
        <taxon>Magnaporthiopsis</taxon>
    </lineage>
</organism>
<dbReference type="STRING" id="644358.A0A0C4EBW8"/>
<evidence type="ECO:0000313" key="1">
    <source>
        <dbReference type="EMBL" id="KLU91662.1"/>
    </source>
</evidence>
<keyword evidence="3" id="KW-1185">Reference proteome</keyword>
<reference evidence="1" key="1">
    <citation type="submission" date="2010-05" db="EMBL/GenBank/DDBJ databases">
        <title>The Genome Sequence of Magnaporthe poae strain ATCC 64411.</title>
        <authorList>
            <consortium name="The Broad Institute Genome Sequencing Platform"/>
            <consortium name="Broad Institute Genome Sequencing Center for Infectious Disease"/>
            <person name="Ma L.-J."/>
            <person name="Dead R."/>
            <person name="Young S."/>
            <person name="Zeng Q."/>
            <person name="Koehrsen M."/>
            <person name="Alvarado L."/>
            <person name="Berlin A."/>
            <person name="Chapman S.B."/>
            <person name="Chen Z."/>
            <person name="Freedman E."/>
            <person name="Gellesch M."/>
            <person name="Goldberg J."/>
            <person name="Griggs A."/>
            <person name="Gujja S."/>
            <person name="Heilman E.R."/>
            <person name="Heiman D."/>
            <person name="Hepburn T."/>
            <person name="Howarth C."/>
            <person name="Jen D."/>
            <person name="Larson L."/>
            <person name="Mehta T."/>
            <person name="Neiman D."/>
            <person name="Pearson M."/>
            <person name="Roberts A."/>
            <person name="Saif S."/>
            <person name="Shea T."/>
            <person name="Shenoy N."/>
            <person name="Sisk P."/>
            <person name="Stolte C."/>
            <person name="Sykes S."/>
            <person name="Walk T."/>
            <person name="White J."/>
            <person name="Yandava C."/>
            <person name="Haas B."/>
            <person name="Nusbaum C."/>
            <person name="Birren B."/>
        </authorList>
    </citation>
    <scope>NUCLEOTIDE SEQUENCE</scope>
    <source>
        <strain evidence="1">ATCC 64411</strain>
    </source>
</reference>
<reference evidence="2" key="4">
    <citation type="journal article" date="2015" name="G3 (Bethesda)">
        <title>Genome sequences of three phytopathogenic species of the Magnaporthaceae family of fungi.</title>
        <authorList>
            <person name="Okagaki L.H."/>
            <person name="Nunes C.C."/>
            <person name="Sailsbery J."/>
            <person name="Clay B."/>
            <person name="Brown D."/>
            <person name="John T."/>
            <person name="Oh Y."/>
            <person name="Young N."/>
            <person name="Fitzgerald M."/>
            <person name="Haas B.J."/>
            <person name="Zeng Q."/>
            <person name="Young S."/>
            <person name="Adiconis X."/>
            <person name="Fan L."/>
            <person name="Levin J.Z."/>
            <person name="Mitchell T.K."/>
            <person name="Okubara P.A."/>
            <person name="Farman M.L."/>
            <person name="Kohn L.M."/>
            <person name="Birren B."/>
            <person name="Ma L.-J."/>
            <person name="Dean R.A."/>
        </authorList>
    </citation>
    <scope>NUCLEOTIDE SEQUENCE</scope>
    <source>
        <strain evidence="2">ATCC 64411 / 73-15</strain>
    </source>
</reference>
<evidence type="ECO:0008006" key="4">
    <source>
        <dbReference type="Google" id="ProtNLM"/>
    </source>
</evidence>
<evidence type="ECO:0000313" key="2">
    <source>
        <dbReference type="EnsemblFungi" id="MAPG_10180T0"/>
    </source>
</evidence>
<evidence type="ECO:0000313" key="3">
    <source>
        <dbReference type="Proteomes" id="UP000011715"/>
    </source>
</evidence>
<dbReference type="Gene3D" id="3.60.15.10">
    <property type="entry name" value="Ribonuclease Z/Hydroxyacylglutathione hydrolase-like"/>
    <property type="match status" value="1"/>
</dbReference>
<name>A0A0C4EBW8_MAGP6</name>
<dbReference type="EnsemblFungi" id="MAPG_10180T0">
    <property type="protein sequence ID" value="MAPG_10180T0"/>
    <property type="gene ID" value="MAPG_10180"/>
</dbReference>
<reference evidence="2" key="5">
    <citation type="submission" date="2015-06" db="UniProtKB">
        <authorList>
            <consortium name="EnsemblFungi"/>
        </authorList>
    </citation>
    <scope>IDENTIFICATION</scope>
    <source>
        <strain evidence="2">ATCC 64411</strain>
    </source>
</reference>
<dbReference type="OrthoDB" id="4311043at2759"/>
<protein>
    <recommendedName>
        <fullName evidence="4">MBL fold metallo-hydrolase</fullName>
    </recommendedName>
</protein>
<gene>
    <name evidence="1" type="ORF">MAPG_10180</name>
</gene>
<dbReference type="EMBL" id="ADBL01002620">
    <property type="status" value="NOT_ANNOTATED_CDS"/>
    <property type="molecule type" value="Genomic_DNA"/>
</dbReference>
<dbReference type="VEuPathDB" id="FungiDB:MAPG_10180"/>